<sequence length="130" mass="14962">MSPNSEENSAIPHAFLSEGPVGARVWKVWSPLWKLRNHREGRFFPPLATFGMLVLLSPYQLTNWIASLRGVTTWDPKSVFILADGRYLDHVIPFVPWTIFVYYTIFLFYLALPFAAPKTKDGHRELLVTI</sequence>
<keyword evidence="1" id="KW-0812">Transmembrane</keyword>
<accession>A0A383BFQ0</accession>
<evidence type="ECO:0000256" key="1">
    <source>
        <dbReference type="SAM" id="Phobius"/>
    </source>
</evidence>
<organism evidence="2">
    <name type="scientific">marine metagenome</name>
    <dbReference type="NCBI Taxonomy" id="408172"/>
    <lineage>
        <taxon>unclassified sequences</taxon>
        <taxon>metagenomes</taxon>
        <taxon>ecological metagenomes</taxon>
    </lineage>
</organism>
<feature type="non-terminal residue" evidence="2">
    <location>
        <position position="130"/>
    </location>
</feature>
<keyword evidence="1" id="KW-0472">Membrane</keyword>
<keyword evidence="1" id="KW-1133">Transmembrane helix</keyword>
<dbReference type="EMBL" id="UINC01200179">
    <property type="protein sequence ID" value="SVE18947.1"/>
    <property type="molecule type" value="Genomic_DNA"/>
</dbReference>
<reference evidence="2" key="1">
    <citation type="submission" date="2018-05" db="EMBL/GenBank/DDBJ databases">
        <authorList>
            <person name="Lanie J.A."/>
            <person name="Ng W.-L."/>
            <person name="Kazmierczak K.M."/>
            <person name="Andrzejewski T.M."/>
            <person name="Davidsen T.M."/>
            <person name="Wayne K.J."/>
            <person name="Tettelin H."/>
            <person name="Glass J.I."/>
            <person name="Rusch D."/>
            <person name="Podicherti R."/>
            <person name="Tsui H.-C.T."/>
            <person name="Winkler M.E."/>
        </authorList>
    </citation>
    <scope>NUCLEOTIDE SEQUENCE</scope>
</reference>
<feature type="transmembrane region" description="Helical" evidence="1">
    <location>
        <begin position="43"/>
        <end position="61"/>
    </location>
</feature>
<feature type="transmembrane region" description="Helical" evidence="1">
    <location>
        <begin position="94"/>
        <end position="116"/>
    </location>
</feature>
<evidence type="ECO:0000313" key="2">
    <source>
        <dbReference type="EMBL" id="SVE18947.1"/>
    </source>
</evidence>
<proteinExistence type="predicted"/>
<gene>
    <name evidence="2" type="ORF">METZ01_LOCUS471801</name>
</gene>
<name>A0A383BFQ0_9ZZZZ</name>
<dbReference type="AlphaFoldDB" id="A0A383BFQ0"/>
<protein>
    <submittedName>
        <fullName evidence="2">Uncharacterized protein</fullName>
    </submittedName>
</protein>